<dbReference type="RefSeq" id="WP_284062384.1">
    <property type="nucleotide sequence ID" value="NZ_CP126158.1"/>
</dbReference>
<keyword evidence="2" id="KW-1185">Reference proteome</keyword>
<evidence type="ECO:0000313" key="1">
    <source>
        <dbReference type="EMBL" id="MFC6785535.1"/>
    </source>
</evidence>
<accession>A0ABD5T843</accession>
<name>A0ABD5T843_9EURY</name>
<protein>
    <recommendedName>
        <fullName evidence="3">Dinuclear metal center protein, YbgI/SA1388 family</fullName>
    </recommendedName>
</protein>
<dbReference type="Proteomes" id="UP001596443">
    <property type="component" value="Unassembled WGS sequence"/>
</dbReference>
<proteinExistence type="predicted"/>
<reference evidence="1 2" key="1">
    <citation type="journal article" date="2019" name="Int. J. Syst. Evol. Microbiol.">
        <title>The Global Catalogue of Microorganisms (GCM) 10K type strain sequencing project: providing services to taxonomists for standard genome sequencing and annotation.</title>
        <authorList>
            <consortium name="The Broad Institute Genomics Platform"/>
            <consortium name="The Broad Institute Genome Sequencing Center for Infectious Disease"/>
            <person name="Wu L."/>
            <person name="Ma J."/>
        </authorList>
    </citation>
    <scope>NUCLEOTIDE SEQUENCE [LARGE SCALE GENOMIC DNA]</scope>
    <source>
        <strain evidence="1 2">SYNS20</strain>
    </source>
</reference>
<comment type="caution">
    <text evidence="1">The sequence shown here is derived from an EMBL/GenBank/DDBJ whole genome shotgun (WGS) entry which is preliminary data.</text>
</comment>
<sequence length="279" mass="29728">MGLSTDEIMQISLDLVDWDDTPADSTVYVPGEDVETALVGIDLESPEIQLAHDLGYDLALAHHPTGMSARLDFPEVLDTQVEFMTEHGVPEDVAEDAVADLRSRMDHGGHSSNYRHDPSVAELLGQPYLNTHLAPDEYGRRVFREVADDLDDDATAGEFVDALAAIPELDAADTDVLLRLGDRDNGLGEVAVHHAAGTNGGASVARAYFEHGVDTVLYIHVGAGDTAELREEFADAGKNLVVTGHIASDAIGMNAVIDALEARGVECDTVSGCGIGREN</sequence>
<dbReference type="EMBL" id="JBHSWX010000012">
    <property type="protein sequence ID" value="MFC6785535.1"/>
    <property type="molecule type" value="Genomic_DNA"/>
</dbReference>
<dbReference type="SUPFAM" id="SSF102705">
    <property type="entry name" value="NIF3 (NGG1p interacting factor 3)-like"/>
    <property type="match status" value="1"/>
</dbReference>
<evidence type="ECO:0008006" key="3">
    <source>
        <dbReference type="Google" id="ProtNLM"/>
    </source>
</evidence>
<evidence type="ECO:0000313" key="2">
    <source>
        <dbReference type="Proteomes" id="UP001596443"/>
    </source>
</evidence>
<dbReference type="InterPro" id="IPR036069">
    <property type="entry name" value="DUF34/NIF3_sf"/>
</dbReference>
<organism evidence="1 2">
    <name type="scientific">Halobaculum halobium</name>
    <dbReference type="NCBI Taxonomy" id="3032281"/>
    <lineage>
        <taxon>Archaea</taxon>
        <taxon>Methanobacteriati</taxon>
        <taxon>Methanobacteriota</taxon>
        <taxon>Stenosarchaea group</taxon>
        <taxon>Halobacteria</taxon>
        <taxon>Halobacteriales</taxon>
        <taxon>Haloferacaceae</taxon>
        <taxon>Halobaculum</taxon>
    </lineage>
</organism>
<dbReference type="AlphaFoldDB" id="A0ABD5T843"/>
<gene>
    <name evidence="1" type="ORF">ACFQFD_05950</name>
</gene>
<dbReference type="GeneID" id="81208571"/>